<feature type="region of interest" description="Disordered" evidence="1">
    <location>
        <begin position="80"/>
        <end position="111"/>
    </location>
</feature>
<gene>
    <name evidence="2" type="ORF">DICVIV_02326</name>
</gene>
<accession>A0A0D8Y3P3</accession>
<feature type="region of interest" description="Disordered" evidence="1">
    <location>
        <begin position="1"/>
        <end position="27"/>
    </location>
</feature>
<keyword evidence="3" id="KW-1185">Reference proteome</keyword>
<proteinExistence type="predicted"/>
<evidence type="ECO:0000313" key="2">
    <source>
        <dbReference type="EMBL" id="KJH51493.1"/>
    </source>
</evidence>
<reference evidence="2 3" key="1">
    <citation type="submission" date="2013-11" db="EMBL/GenBank/DDBJ databases">
        <title>Draft genome of the bovine lungworm Dictyocaulus viviparus.</title>
        <authorList>
            <person name="Mitreva M."/>
        </authorList>
    </citation>
    <scope>NUCLEOTIDE SEQUENCE [LARGE SCALE GENOMIC DNA]</scope>
    <source>
        <strain evidence="2 3">HannoverDv2000</strain>
    </source>
</reference>
<sequence>MDFAQGEKELEIQKEKYPSKSKRPLPNVYERKSKIPLHMQLMMASGPTNNKEIAYYPWKLPTIQVKRSNVQDERKTLQQVSEQATNEQAAIPGLELKERHNRERNYNYAEQ</sequence>
<organism evidence="2 3">
    <name type="scientific">Dictyocaulus viviparus</name>
    <name type="common">Bovine lungworm</name>
    <dbReference type="NCBI Taxonomy" id="29172"/>
    <lineage>
        <taxon>Eukaryota</taxon>
        <taxon>Metazoa</taxon>
        <taxon>Ecdysozoa</taxon>
        <taxon>Nematoda</taxon>
        <taxon>Chromadorea</taxon>
        <taxon>Rhabditida</taxon>
        <taxon>Rhabditina</taxon>
        <taxon>Rhabditomorpha</taxon>
        <taxon>Strongyloidea</taxon>
        <taxon>Metastrongylidae</taxon>
        <taxon>Dictyocaulus</taxon>
    </lineage>
</organism>
<dbReference type="EMBL" id="KN716182">
    <property type="protein sequence ID" value="KJH51493.1"/>
    <property type="molecule type" value="Genomic_DNA"/>
</dbReference>
<reference evidence="3" key="2">
    <citation type="journal article" date="2016" name="Sci. Rep.">
        <title>Dictyocaulus viviparus genome, variome and transcriptome elucidate lungworm biology and support future intervention.</title>
        <authorList>
            <person name="McNulty S.N."/>
            <person name="Strube C."/>
            <person name="Rosa B.A."/>
            <person name="Martin J.C."/>
            <person name="Tyagi R."/>
            <person name="Choi Y.J."/>
            <person name="Wang Q."/>
            <person name="Hallsworth Pepin K."/>
            <person name="Zhang X."/>
            <person name="Ozersky P."/>
            <person name="Wilson R.K."/>
            <person name="Sternberg P.W."/>
            <person name="Gasser R.B."/>
            <person name="Mitreva M."/>
        </authorList>
    </citation>
    <scope>NUCLEOTIDE SEQUENCE [LARGE SCALE GENOMIC DNA]</scope>
    <source>
        <strain evidence="3">HannoverDv2000</strain>
    </source>
</reference>
<dbReference type="AlphaFoldDB" id="A0A0D8Y3P3"/>
<evidence type="ECO:0000256" key="1">
    <source>
        <dbReference type="SAM" id="MobiDB-lite"/>
    </source>
</evidence>
<feature type="compositionally biased region" description="Basic and acidic residues" evidence="1">
    <location>
        <begin position="95"/>
        <end position="105"/>
    </location>
</feature>
<dbReference type="OrthoDB" id="5874002at2759"/>
<feature type="compositionally biased region" description="Basic and acidic residues" evidence="1">
    <location>
        <begin position="1"/>
        <end position="18"/>
    </location>
</feature>
<protein>
    <submittedName>
        <fullName evidence="2">Uncharacterized protein</fullName>
    </submittedName>
</protein>
<name>A0A0D8Y3P3_DICVI</name>
<dbReference type="Proteomes" id="UP000053766">
    <property type="component" value="Unassembled WGS sequence"/>
</dbReference>
<evidence type="ECO:0000313" key="3">
    <source>
        <dbReference type="Proteomes" id="UP000053766"/>
    </source>
</evidence>